<dbReference type="Gene3D" id="3.40.50.300">
    <property type="entry name" value="P-loop containing nucleotide triphosphate hydrolases"/>
    <property type="match status" value="1"/>
</dbReference>
<dbReference type="SUPFAM" id="SSF52540">
    <property type="entry name" value="P-loop containing nucleoside triphosphate hydrolases"/>
    <property type="match status" value="1"/>
</dbReference>
<keyword evidence="3" id="KW-1185">Reference proteome</keyword>
<protein>
    <submittedName>
        <fullName evidence="2">Carbohydrate sulfotransferase 15</fullName>
    </submittedName>
</protein>
<evidence type="ECO:0000313" key="2">
    <source>
        <dbReference type="EMBL" id="KAJ8031314.1"/>
    </source>
</evidence>
<dbReference type="Proteomes" id="UP001152320">
    <property type="component" value="Chromosome 13"/>
</dbReference>
<organism evidence="2 3">
    <name type="scientific">Holothuria leucospilota</name>
    <name type="common">Black long sea cucumber</name>
    <name type="synonym">Mertensiothuria leucospilota</name>
    <dbReference type="NCBI Taxonomy" id="206669"/>
    <lineage>
        <taxon>Eukaryota</taxon>
        <taxon>Metazoa</taxon>
        <taxon>Echinodermata</taxon>
        <taxon>Eleutherozoa</taxon>
        <taxon>Echinozoa</taxon>
        <taxon>Holothuroidea</taxon>
        <taxon>Aspidochirotacea</taxon>
        <taxon>Aspidochirotida</taxon>
        <taxon>Holothuriidae</taxon>
        <taxon>Holothuria</taxon>
    </lineage>
</organism>
<dbReference type="InterPro" id="IPR000863">
    <property type="entry name" value="Sulfotransferase_dom"/>
</dbReference>
<evidence type="ECO:0000313" key="3">
    <source>
        <dbReference type="Proteomes" id="UP001152320"/>
    </source>
</evidence>
<sequence>MKAAIELPNQYSSLIHASRSVTRACDLDHKTIKPEAHFRMHFLNKRWTCKQLLVIPVLLSTLLVLRFLVYSSPDALTAPARSFQIPNSYQKHRNEMKQMPRRNGAENIRPEILTHYPGPFITQMKNPCWLSPKDDLYCLPYFYLAGMPKCGTTDIWEKLTKHPQVWGSSKESHWWAKVRVGRHYGNTSLTTNATSYYQRWGKMIRKVAKQKGKEYLPHVIVGDGSASTFWDNRFWSYDFPNLTVGPPFTTPSLIHGIQPKAKVIVAFRNPVERLYSDYTYFAKHHDPSPQHFHNATKVGIEAFHECLAAVNDLRTCAYQPDVGAAGLKPVRLLVGLYTVFLEDWLKQFPRSQIFIIKTEEWSENCPTILSQLHKFLDLDEMSSEAREQICGERYNVGKTKTVPMLPETEQLLRNFYAPYNDRLARLLSDENFLW</sequence>
<evidence type="ECO:0000259" key="1">
    <source>
        <dbReference type="Pfam" id="PF00685"/>
    </source>
</evidence>
<accession>A0A9Q1BRF8</accession>
<reference evidence="2" key="1">
    <citation type="submission" date="2021-10" db="EMBL/GenBank/DDBJ databases">
        <title>Tropical sea cucumber genome reveals ecological adaptation and Cuvierian tubules defense mechanism.</title>
        <authorList>
            <person name="Chen T."/>
        </authorList>
    </citation>
    <scope>NUCLEOTIDE SEQUENCE</scope>
    <source>
        <strain evidence="2">Nanhai2018</strain>
        <tissue evidence="2">Muscle</tissue>
    </source>
</reference>
<dbReference type="OrthoDB" id="8068875at2759"/>
<comment type="caution">
    <text evidence="2">The sequence shown here is derived from an EMBL/GenBank/DDBJ whole genome shotgun (WGS) entry which is preliminary data.</text>
</comment>
<dbReference type="InterPro" id="IPR052654">
    <property type="entry name" value="CS_Sulfotransferase"/>
</dbReference>
<dbReference type="EMBL" id="JAIZAY010000013">
    <property type="protein sequence ID" value="KAJ8031314.1"/>
    <property type="molecule type" value="Genomic_DNA"/>
</dbReference>
<dbReference type="GO" id="GO:0019319">
    <property type="term" value="P:hexose biosynthetic process"/>
    <property type="evidence" value="ECO:0007669"/>
    <property type="project" value="TreeGrafter"/>
</dbReference>
<dbReference type="PANTHER" id="PTHR15723">
    <property type="entry name" value="CARBOHYDRATE SULFOTRANSFERASE 15"/>
    <property type="match status" value="1"/>
</dbReference>
<dbReference type="InterPro" id="IPR027417">
    <property type="entry name" value="P-loop_NTPase"/>
</dbReference>
<name>A0A9Q1BRF8_HOLLE</name>
<dbReference type="GO" id="GO:0050659">
    <property type="term" value="F:N-acetylgalactosamine 4-sulfate 6-O-sulfotransferase activity"/>
    <property type="evidence" value="ECO:0007669"/>
    <property type="project" value="TreeGrafter"/>
</dbReference>
<dbReference type="AlphaFoldDB" id="A0A9Q1BRF8"/>
<proteinExistence type="predicted"/>
<gene>
    <name evidence="2" type="ORF">HOLleu_28004</name>
</gene>
<feature type="domain" description="Sulfotransferase" evidence="1">
    <location>
        <begin position="258"/>
        <end position="389"/>
    </location>
</feature>
<dbReference type="PANTHER" id="PTHR15723:SF0">
    <property type="entry name" value="CARBOHYDRATE SULFOTRANSFERASE 15"/>
    <property type="match status" value="1"/>
</dbReference>
<dbReference type="Pfam" id="PF00685">
    <property type="entry name" value="Sulfotransfer_1"/>
    <property type="match status" value="1"/>
</dbReference>